<dbReference type="Proteomes" id="UP000266327">
    <property type="component" value="Unassembled WGS sequence"/>
</dbReference>
<evidence type="ECO:0000256" key="7">
    <source>
        <dbReference type="SAM" id="Phobius"/>
    </source>
</evidence>
<keyword evidence="4 7" id="KW-0812">Transmembrane</keyword>
<dbReference type="RefSeq" id="WP_119786970.1">
    <property type="nucleotide sequence ID" value="NZ_QYUQ01000002.1"/>
</dbReference>
<dbReference type="EMBL" id="QYUQ01000002">
    <property type="protein sequence ID" value="RJG03477.1"/>
    <property type="molecule type" value="Genomic_DNA"/>
</dbReference>
<protein>
    <submittedName>
        <fullName evidence="9">MFS transporter</fullName>
    </submittedName>
</protein>
<feature type="transmembrane region" description="Helical" evidence="7">
    <location>
        <begin position="229"/>
        <end position="247"/>
    </location>
</feature>
<accession>A0A3A3G4R0</accession>
<keyword evidence="10" id="KW-1185">Reference proteome</keyword>
<evidence type="ECO:0000256" key="6">
    <source>
        <dbReference type="ARBA" id="ARBA00023136"/>
    </source>
</evidence>
<comment type="subcellular location">
    <subcellularLocation>
        <location evidence="1">Cell membrane</location>
        <topology evidence="1">Multi-pass membrane protein</topology>
    </subcellularLocation>
</comment>
<evidence type="ECO:0000256" key="3">
    <source>
        <dbReference type="ARBA" id="ARBA00022475"/>
    </source>
</evidence>
<dbReference type="PROSITE" id="PS50850">
    <property type="entry name" value="MFS"/>
    <property type="match status" value="1"/>
</dbReference>
<feature type="transmembrane region" description="Helical" evidence="7">
    <location>
        <begin position="83"/>
        <end position="104"/>
    </location>
</feature>
<keyword evidence="5 7" id="KW-1133">Transmembrane helix</keyword>
<dbReference type="Pfam" id="PF05977">
    <property type="entry name" value="MFS_3"/>
    <property type="match status" value="1"/>
</dbReference>
<feature type="transmembrane region" description="Helical" evidence="7">
    <location>
        <begin position="110"/>
        <end position="132"/>
    </location>
</feature>
<evidence type="ECO:0000256" key="2">
    <source>
        <dbReference type="ARBA" id="ARBA00022448"/>
    </source>
</evidence>
<dbReference type="GO" id="GO:0005886">
    <property type="term" value="C:plasma membrane"/>
    <property type="evidence" value="ECO:0007669"/>
    <property type="project" value="UniProtKB-SubCell"/>
</dbReference>
<dbReference type="CDD" id="cd06173">
    <property type="entry name" value="MFS_MefA_like"/>
    <property type="match status" value="1"/>
</dbReference>
<evidence type="ECO:0000256" key="5">
    <source>
        <dbReference type="ARBA" id="ARBA00022989"/>
    </source>
</evidence>
<feature type="transmembrane region" description="Helical" evidence="7">
    <location>
        <begin position="12"/>
        <end position="31"/>
    </location>
</feature>
<keyword evidence="3" id="KW-1003">Cell membrane</keyword>
<dbReference type="OrthoDB" id="9775268at2"/>
<keyword evidence="2" id="KW-0813">Transport</keyword>
<dbReference type="InterPro" id="IPR020846">
    <property type="entry name" value="MFS_dom"/>
</dbReference>
<evidence type="ECO:0000313" key="9">
    <source>
        <dbReference type="EMBL" id="RJG03477.1"/>
    </source>
</evidence>
<dbReference type="Gene3D" id="1.20.1250.20">
    <property type="entry name" value="MFS general substrate transporter like domains"/>
    <property type="match status" value="1"/>
</dbReference>
<dbReference type="InterPro" id="IPR010290">
    <property type="entry name" value="TM_effector"/>
</dbReference>
<feature type="transmembrane region" description="Helical" evidence="7">
    <location>
        <begin position="350"/>
        <end position="370"/>
    </location>
</feature>
<keyword evidence="6 7" id="KW-0472">Membrane</keyword>
<feature type="transmembrane region" description="Helical" evidence="7">
    <location>
        <begin position="376"/>
        <end position="396"/>
    </location>
</feature>
<feature type="transmembrane region" description="Helical" evidence="7">
    <location>
        <begin position="177"/>
        <end position="196"/>
    </location>
</feature>
<feature type="transmembrane region" description="Helical" evidence="7">
    <location>
        <begin position="259"/>
        <end position="280"/>
    </location>
</feature>
<dbReference type="InterPro" id="IPR036259">
    <property type="entry name" value="MFS_trans_sf"/>
</dbReference>
<dbReference type="GO" id="GO:0022857">
    <property type="term" value="F:transmembrane transporter activity"/>
    <property type="evidence" value="ECO:0007669"/>
    <property type="project" value="InterPro"/>
</dbReference>
<organism evidence="9 10">
    <name type="scientific">Noviherbaspirillum sedimenti</name>
    <dbReference type="NCBI Taxonomy" id="2320865"/>
    <lineage>
        <taxon>Bacteria</taxon>
        <taxon>Pseudomonadati</taxon>
        <taxon>Pseudomonadota</taxon>
        <taxon>Betaproteobacteria</taxon>
        <taxon>Burkholderiales</taxon>
        <taxon>Oxalobacteraceae</taxon>
        <taxon>Noviherbaspirillum</taxon>
    </lineage>
</organism>
<reference evidence="10" key="1">
    <citation type="submission" date="2018-09" db="EMBL/GenBank/DDBJ databases">
        <authorList>
            <person name="Zhu H."/>
        </authorList>
    </citation>
    <scope>NUCLEOTIDE SEQUENCE [LARGE SCALE GENOMIC DNA]</scope>
    <source>
        <strain evidence="10">K1S02-23</strain>
    </source>
</reference>
<evidence type="ECO:0000256" key="1">
    <source>
        <dbReference type="ARBA" id="ARBA00004651"/>
    </source>
</evidence>
<feature type="domain" description="Major facilitator superfamily (MFS) profile" evidence="8">
    <location>
        <begin position="17"/>
        <end position="404"/>
    </location>
</feature>
<evidence type="ECO:0000313" key="10">
    <source>
        <dbReference type="Proteomes" id="UP000266327"/>
    </source>
</evidence>
<proteinExistence type="predicted"/>
<evidence type="ECO:0000256" key="4">
    <source>
        <dbReference type="ARBA" id="ARBA00022692"/>
    </source>
</evidence>
<feature type="transmembrane region" description="Helical" evidence="7">
    <location>
        <begin position="51"/>
        <end position="71"/>
    </location>
</feature>
<name>A0A3A3G4R0_9BURK</name>
<dbReference type="SUPFAM" id="SSF103473">
    <property type="entry name" value="MFS general substrate transporter"/>
    <property type="match status" value="1"/>
</dbReference>
<dbReference type="PANTHER" id="PTHR23513:SF11">
    <property type="entry name" value="STAPHYLOFERRIN A TRANSPORTER"/>
    <property type="match status" value="1"/>
</dbReference>
<comment type="caution">
    <text evidence="9">The sequence shown here is derived from an EMBL/GenBank/DDBJ whole genome shotgun (WGS) entry which is preliminary data.</text>
</comment>
<dbReference type="AlphaFoldDB" id="A0A3A3G4R0"/>
<gene>
    <name evidence="9" type="ORF">D3878_19310</name>
</gene>
<feature type="transmembrane region" description="Helical" evidence="7">
    <location>
        <begin position="313"/>
        <end position="338"/>
    </location>
</feature>
<sequence length="411" mass="42969">MTIDKNQQASGAFQSKLFFALWIATIFANVAMWMQNVGAEWVMVSLTPSPFMVALVQSAITLPVFLLGLPAGVMSDLLDRQQLLLWTHASMFLASGALALVSHLGMLGPWALLFLTFIVGCCAALAITARLVSISDVVPRSALVQALALNSIAYNSARAVGPALAGILLAWLGPTAVFLAAACMFGVVVVIQLRFFTPPAQGAAPGESAINAMLSGMRYVRQTPLLHTYFMRVILFVAFASSLWALLPVIAHGLMKFNASGYALLLGCMGAGAVILGVVLEPLRRNFSLDTLATASGLVFAAAIFISALSSSTFIVCAGLVAAGGAWVVINSITTAAVQTTLPSSVRARVVSIYLLVFNGAMAFGGAFWGAVASQLGLKSTLAMAATLAVCGALYARRYPILLGKDADATL</sequence>
<evidence type="ECO:0000259" key="8">
    <source>
        <dbReference type="PROSITE" id="PS50850"/>
    </source>
</evidence>
<dbReference type="PANTHER" id="PTHR23513">
    <property type="entry name" value="INTEGRAL MEMBRANE EFFLUX PROTEIN-RELATED"/>
    <property type="match status" value="1"/>
</dbReference>